<comment type="caution">
    <text evidence="3">The sequence shown here is derived from an EMBL/GenBank/DDBJ whole genome shotgun (WGS) entry which is preliminary data.</text>
</comment>
<reference evidence="3 4" key="1">
    <citation type="submission" date="2019-07" db="EMBL/GenBank/DDBJ databases">
        <title>Luteimonas sp. YD-1 nov., isolated from acidic soil.</title>
        <authorList>
            <person name="Zhou J."/>
        </authorList>
    </citation>
    <scope>NUCLEOTIDE SEQUENCE [LARGE SCALE GENOMIC DNA]</scope>
    <source>
        <strain evidence="3 4">YD-1</strain>
    </source>
</reference>
<evidence type="ECO:0000313" key="3">
    <source>
        <dbReference type="EMBL" id="TWT21727.1"/>
    </source>
</evidence>
<evidence type="ECO:0000256" key="2">
    <source>
        <dbReference type="SAM" id="SignalP"/>
    </source>
</evidence>
<proteinExistence type="predicted"/>
<gene>
    <name evidence="3" type="ORF">FQY79_00905</name>
</gene>
<evidence type="ECO:0000256" key="1">
    <source>
        <dbReference type="SAM" id="MobiDB-lite"/>
    </source>
</evidence>
<dbReference type="Proteomes" id="UP000315949">
    <property type="component" value="Unassembled WGS sequence"/>
</dbReference>
<evidence type="ECO:0000313" key="4">
    <source>
        <dbReference type="Proteomes" id="UP000315949"/>
    </source>
</evidence>
<feature type="signal peptide" evidence="2">
    <location>
        <begin position="1"/>
        <end position="25"/>
    </location>
</feature>
<dbReference type="AlphaFoldDB" id="A0A5C5U782"/>
<accession>A0A5C5U782</accession>
<protein>
    <submittedName>
        <fullName evidence="3">Uncharacterized protein</fullName>
    </submittedName>
</protein>
<dbReference type="RefSeq" id="WP_146309896.1">
    <property type="nucleotide sequence ID" value="NZ_VOHE01000001.1"/>
</dbReference>
<feature type="chain" id="PRO_5022877188" evidence="2">
    <location>
        <begin position="26"/>
        <end position="153"/>
    </location>
</feature>
<name>A0A5C5U782_9GAMM</name>
<sequence length="153" mass="15529">MNRKLRNTILAFSVTGMVLAVGLMAAHPVVPGQSPHAAGVAAGAASAPTAKARTAAATPAGKIETRVRVADQAALVDAEAVREVVALTVDLVAIALADSLEAARALSTGSEAAGTDVRQDEPPVRQPRSRGHTVRNAIAVPYFSFARGAGGRS</sequence>
<organism evidence="3 4">
    <name type="scientific">Luteimonas wenzhouensis</name>
    <dbReference type="NCBI Taxonomy" id="2599615"/>
    <lineage>
        <taxon>Bacteria</taxon>
        <taxon>Pseudomonadati</taxon>
        <taxon>Pseudomonadota</taxon>
        <taxon>Gammaproteobacteria</taxon>
        <taxon>Lysobacterales</taxon>
        <taxon>Lysobacteraceae</taxon>
        <taxon>Luteimonas</taxon>
    </lineage>
</organism>
<feature type="region of interest" description="Disordered" evidence="1">
    <location>
        <begin position="108"/>
        <end position="133"/>
    </location>
</feature>
<dbReference type="OrthoDB" id="5976103at2"/>
<keyword evidence="2" id="KW-0732">Signal</keyword>
<keyword evidence="4" id="KW-1185">Reference proteome</keyword>
<dbReference type="EMBL" id="VOHE01000001">
    <property type="protein sequence ID" value="TWT21727.1"/>
    <property type="molecule type" value="Genomic_DNA"/>
</dbReference>